<dbReference type="InterPro" id="IPR009057">
    <property type="entry name" value="Homeodomain-like_sf"/>
</dbReference>
<keyword evidence="5" id="KW-1185">Reference proteome</keyword>
<evidence type="ECO:0000259" key="3">
    <source>
        <dbReference type="PROSITE" id="PS50977"/>
    </source>
</evidence>
<protein>
    <submittedName>
        <fullName evidence="4">TetR/AcrR family transcriptional regulator</fullName>
    </submittedName>
</protein>
<evidence type="ECO:0000313" key="4">
    <source>
        <dbReference type="EMBL" id="MFC3997234.1"/>
    </source>
</evidence>
<dbReference type="PANTHER" id="PTHR30055:SF146">
    <property type="entry name" value="HTH-TYPE TRANSCRIPTIONAL DUAL REGULATOR CECR"/>
    <property type="match status" value="1"/>
</dbReference>
<dbReference type="InterPro" id="IPR040611">
    <property type="entry name" value="AlkX_C"/>
</dbReference>
<dbReference type="PROSITE" id="PS50977">
    <property type="entry name" value="HTH_TETR_2"/>
    <property type="match status" value="1"/>
</dbReference>
<gene>
    <name evidence="4" type="ORF">ACFOVU_14980</name>
</gene>
<feature type="domain" description="HTH tetR-type" evidence="3">
    <location>
        <begin position="14"/>
        <end position="74"/>
    </location>
</feature>
<proteinExistence type="predicted"/>
<evidence type="ECO:0000256" key="2">
    <source>
        <dbReference type="PROSITE-ProRule" id="PRU00335"/>
    </source>
</evidence>
<dbReference type="Pfam" id="PF00440">
    <property type="entry name" value="TetR_N"/>
    <property type="match status" value="1"/>
</dbReference>
<evidence type="ECO:0000256" key="1">
    <source>
        <dbReference type="ARBA" id="ARBA00023125"/>
    </source>
</evidence>
<accession>A0ABV8FPC2</accession>
<dbReference type="RefSeq" id="WP_378534000.1">
    <property type="nucleotide sequence ID" value="NZ_JBHSBH010000009.1"/>
</dbReference>
<feature type="DNA-binding region" description="H-T-H motif" evidence="2">
    <location>
        <begin position="37"/>
        <end position="56"/>
    </location>
</feature>
<dbReference type="InterPro" id="IPR050109">
    <property type="entry name" value="HTH-type_TetR-like_transc_reg"/>
</dbReference>
<dbReference type="InterPro" id="IPR001647">
    <property type="entry name" value="HTH_TetR"/>
</dbReference>
<reference evidence="5" key="1">
    <citation type="journal article" date="2019" name="Int. J. Syst. Evol. Microbiol.">
        <title>The Global Catalogue of Microorganisms (GCM) 10K type strain sequencing project: providing services to taxonomists for standard genome sequencing and annotation.</title>
        <authorList>
            <consortium name="The Broad Institute Genomics Platform"/>
            <consortium name="The Broad Institute Genome Sequencing Center for Infectious Disease"/>
            <person name="Wu L."/>
            <person name="Ma J."/>
        </authorList>
    </citation>
    <scope>NUCLEOTIDE SEQUENCE [LARGE SCALE GENOMIC DNA]</scope>
    <source>
        <strain evidence="5">TBRC 1826</strain>
    </source>
</reference>
<dbReference type="Pfam" id="PF18556">
    <property type="entry name" value="TetR_C_35"/>
    <property type="match status" value="1"/>
</dbReference>
<evidence type="ECO:0000313" key="5">
    <source>
        <dbReference type="Proteomes" id="UP001595847"/>
    </source>
</evidence>
<dbReference type="Proteomes" id="UP001595847">
    <property type="component" value="Unassembled WGS sequence"/>
</dbReference>
<comment type="caution">
    <text evidence="4">The sequence shown here is derived from an EMBL/GenBank/DDBJ whole genome shotgun (WGS) entry which is preliminary data.</text>
</comment>
<keyword evidence="1 2" id="KW-0238">DNA-binding</keyword>
<name>A0ABV8FPC2_9ACTN</name>
<dbReference type="PANTHER" id="PTHR30055">
    <property type="entry name" value="HTH-TYPE TRANSCRIPTIONAL REGULATOR RUTR"/>
    <property type="match status" value="1"/>
</dbReference>
<dbReference type="EMBL" id="JBHSBH010000009">
    <property type="protein sequence ID" value="MFC3997234.1"/>
    <property type="molecule type" value="Genomic_DNA"/>
</dbReference>
<sequence length="200" mass="21392">MTPGSPRPATRDTRGVRGRLIDAAYAGVVAGHWARMRMADIAADAGVSRQTLYNEFGSKEGLLQAVVVREAGGFLDGVMDILTGHGDHVPGAVAAAARWTLHATAANPVWRAIITGDEVMLPVLTTRAEPLHVELGKRMTGHLRATHPDLGDRAEDIAEVALRLTMSYVLLPIDPDRAAGRVEMAVKGMFHTVADYAPGR</sequence>
<dbReference type="Gene3D" id="1.10.357.10">
    <property type="entry name" value="Tetracycline Repressor, domain 2"/>
    <property type="match status" value="1"/>
</dbReference>
<organism evidence="4 5">
    <name type="scientific">Nocardiopsis sediminis</name>
    <dbReference type="NCBI Taxonomy" id="1778267"/>
    <lineage>
        <taxon>Bacteria</taxon>
        <taxon>Bacillati</taxon>
        <taxon>Actinomycetota</taxon>
        <taxon>Actinomycetes</taxon>
        <taxon>Streptosporangiales</taxon>
        <taxon>Nocardiopsidaceae</taxon>
        <taxon>Nocardiopsis</taxon>
    </lineage>
</organism>
<dbReference type="SUPFAM" id="SSF46689">
    <property type="entry name" value="Homeodomain-like"/>
    <property type="match status" value="1"/>
</dbReference>